<evidence type="ECO:0000313" key="2">
    <source>
        <dbReference type="EMBL" id="AHE39588.1"/>
    </source>
</evidence>
<feature type="region of interest" description="Disordered" evidence="1">
    <location>
        <begin position="1"/>
        <end position="203"/>
    </location>
</feature>
<geneLocation type="plasmid" evidence="2">
    <name>pFRL4</name>
</geneLocation>
<keyword evidence="2" id="KW-0614">Plasmid</keyword>
<gene>
    <name evidence="2" type="ORF">pFRL4_355c</name>
</gene>
<reference evidence="2" key="1">
    <citation type="submission" date="2013-09" db="EMBL/GenBank/DDBJ databases">
        <title>Complete nucleotide sequence of Streptomyces linear plasmid pFRL4.</title>
        <authorList>
            <person name="Chen Z."/>
            <person name="Fang P."/>
            <person name="Qin Z."/>
        </authorList>
    </citation>
    <scope>NUCLEOTIDE SEQUENCE</scope>
    <source>
        <plasmid evidence="2">pFRL4</plasmid>
    </source>
</reference>
<dbReference type="RefSeq" id="WP_024126825.1">
    <property type="nucleotide sequence ID" value="NC_023284.1"/>
</dbReference>
<accession>V9Z642</accession>
<sequence length="349" mass="36745">MTPSPEESTQGTPKSPRRRGRGKARSFDFSAIEHVGNDATEGGFLGDDSAESERRGTSTAVAVPPTLTLDYDSPGPKEGEHTTTAPPGSETRPSTHEGAEFSPAPVAPEASPVVPSPSLPPEGAATPAAPDKTSSDPEAAIPKASPADEPAEEIEKPGGAKASPEPPATGRRRNDGPGFTATSAEPALKPRTRKKAADTKPPMQAAVLGSFIKHRTERNWPTWSGRIEGETKARLLKKADDDAESSGRNLMPGHYLDAALRLVKDSSPEELAALANEWLIDKWSGEHPPGVSIQAGVSPEMYQFLKGLKRHLRGQRGAGSGGLILDVVSASVDRFLDAADEEGPFPPAR</sequence>
<feature type="compositionally biased region" description="Basic residues" evidence="1">
    <location>
        <begin position="15"/>
        <end position="24"/>
    </location>
</feature>
<evidence type="ECO:0000256" key="1">
    <source>
        <dbReference type="SAM" id="MobiDB-lite"/>
    </source>
</evidence>
<feature type="compositionally biased region" description="Polar residues" evidence="1">
    <location>
        <begin position="1"/>
        <end position="13"/>
    </location>
</feature>
<organism evidence="2">
    <name type="scientific">Streptomyces sp. F2</name>
    <dbReference type="NCBI Taxonomy" id="317660"/>
    <lineage>
        <taxon>Bacteria</taxon>
        <taxon>Bacillati</taxon>
        <taxon>Actinomycetota</taxon>
        <taxon>Actinomycetes</taxon>
        <taxon>Kitasatosporales</taxon>
        <taxon>Streptomycetaceae</taxon>
        <taxon>Streptomyces</taxon>
    </lineage>
</organism>
<proteinExistence type="predicted"/>
<feature type="compositionally biased region" description="Low complexity" evidence="1">
    <location>
        <begin position="100"/>
        <end position="113"/>
    </location>
</feature>
<dbReference type="AlphaFoldDB" id="V9Z642"/>
<name>V9Z642_9ACTN</name>
<protein>
    <submittedName>
        <fullName evidence="2">Uncharacterized protein</fullName>
    </submittedName>
</protein>
<dbReference type="EMBL" id="KF602049">
    <property type="protein sequence ID" value="AHE39588.1"/>
    <property type="molecule type" value="Genomic_DNA"/>
</dbReference>